<accession>A0A317CWQ3</accession>
<dbReference type="CDD" id="cd07067">
    <property type="entry name" value="HP_PGM_like"/>
    <property type="match status" value="1"/>
</dbReference>
<keyword evidence="2" id="KW-1185">Reference proteome</keyword>
<dbReference type="SMART" id="SM00855">
    <property type="entry name" value="PGAM"/>
    <property type="match status" value="1"/>
</dbReference>
<organism evidence="1 2">
    <name type="scientific">Micromonospora acroterricola</name>
    <dbReference type="NCBI Taxonomy" id="2202421"/>
    <lineage>
        <taxon>Bacteria</taxon>
        <taxon>Bacillati</taxon>
        <taxon>Actinomycetota</taxon>
        <taxon>Actinomycetes</taxon>
        <taxon>Micromonosporales</taxon>
        <taxon>Micromonosporaceae</taxon>
        <taxon>Micromonospora</taxon>
    </lineage>
</organism>
<dbReference type="InterPro" id="IPR029033">
    <property type="entry name" value="His_PPase_superfam"/>
</dbReference>
<sequence>MRTRLVFVRHGESVHQITGIVGGPHGCRGLTELGRDQARHLARRLASDCAADPPVAVYSSVLRRAVETAQPIAAAFGVRPVADCGLCTWHTPPYADGMPTTRFRADHAAEGGGLFRPFQNGNESWAELVVRVSRAITEIAHRHQGGTVILVGHTETVESAFHALAAQPLHRAFDLDVAPASITEWTTGEDTARWPPVRWTLRRFGDTARS</sequence>
<protein>
    <submittedName>
        <fullName evidence="1">Histidine phosphatase family protein</fullName>
    </submittedName>
</protein>
<comment type="caution">
    <text evidence="1">The sequence shown here is derived from an EMBL/GenBank/DDBJ whole genome shotgun (WGS) entry which is preliminary data.</text>
</comment>
<dbReference type="Pfam" id="PF00300">
    <property type="entry name" value="His_Phos_1"/>
    <property type="match status" value="1"/>
</dbReference>
<dbReference type="GO" id="GO:0016791">
    <property type="term" value="F:phosphatase activity"/>
    <property type="evidence" value="ECO:0007669"/>
    <property type="project" value="TreeGrafter"/>
</dbReference>
<dbReference type="InterPro" id="IPR050275">
    <property type="entry name" value="PGM_Phosphatase"/>
</dbReference>
<dbReference type="InterPro" id="IPR013078">
    <property type="entry name" value="His_Pase_superF_clade-1"/>
</dbReference>
<dbReference type="PANTHER" id="PTHR48100">
    <property type="entry name" value="BROAD-SPECIFICITY PHOSPHATASE YOR283W-RELATED"/>
    <property type="match status" value="1"/>
</dbReference>
<evidence type="ECO:0000313" key="2">
    <source>
        <dbReference type="Proteomes" id="UP000245410"/>
    </source>
</evidence>
<dbReference type="RefSeq" id="WP_109820701.1">
    <property type="nucleotide sequence ID" value="NZ_QGKR01000352.1"/>
</dbReference>
<dbReference type="Proteomes" id="UP000245410">
    <property type="component" value="Unassembled WGS sequence"/>
</dbReference>
<dbReference type="AlphaFoldDB" id="A0A317CWQ3"/>
<dbReference type="EMBL" id="QGKR01000352">
    <property type="protein sequence ID" value="PWR04933.1"/>
    <property type="molecule type" value="Genomic_DNA"/>
</dbReference>
<evidence type="ECO:0000313" key="1">
    <source>
        <dbReference type="EMBL" id="PWR04933.1"/>
    </source>
</evidence>
<dbReference type="OrthoDB" id="3628970at2"/>
<gene>
    <name evidence="1" type="ORF">DKT68_29780</name>
</gene>
<proteinExistence type="predicted"/>
<dbReference type="PANTHER" id="PTHR48100:SF1">
    <property type="entry name" value="HISTIDINE PHOSPHATASE FAMILY PROTEIN-RELATED"/>
    <property type="match status" value="1"/>
</dbReference>
<dbReference type="Gene3D" id="3.40.50.1240">
    <property type="entry name" value="Phosphoglycerate mutase-like"/>
    <property type="match status" value="1"/>
</dbReference>
<dbReference type="SUPFAM" id="SSF53254">
    <property type="entry name" value="Phosphoglycerate mutase-like"/>
    <property type="match status" value="1"/>
</dbReference>
<reference evidence="1 2" key="1">
    <citation type="submission" date="2018-05" db="EMBL/GenBank/DDBJ databases">
        <title>Micromonospora atacamensis sp. nov., a novel actinobacteria isolated from high altitude Atacama Desert soil.</title>
        <authorList>
            <person name="Carro L."/>
            <person name="Golinska P."/>
            <person name="Klenk H.-P."/>
            <person name="Goodfellow M."/>
        </authorList>
    </citation>
    <scope>NUCLEOTIDE SEQUENCE [LARGE SCALE GENOMIC DNA]</scope>
    <source>
        <strain evidence="1 2">5R2A7</strain>
    </source>
</reference>
<dbReference type="GO" id="GO:0005737">
    <property type="term" value="C:cytoplasm"/>
    <property type="evidence" value="ECO:0007669"/>
    <property type="project" value="TreeGrafter"/>
</dbReference>
<name>A0A317CWQ3_9ACTN</name>